<comment type="caution">
    <text evidence="7">The sequence shown here is derived from an EMBL/GenBank/DDBJ whole genome shotgun (WGS) entry which is preliminary data.</text>
</comment>
<feature type="transmembrane region" description="Helical" evidence="5">
    <location>
        <begin position="78"/>
        <end position="97"/>
    </location>
</feature>
<evidence type="ECO:0000256" key="1">
    <source>
        <dbReference type="ARBA" id="ARBA00004651"/>
    </source>
</evidence>
<evidence type="ECO:0000313" key="8">
    <source>
        <dbReference type="Proteomes" id="UP000722989"/>
    </source>
</evidence>
<feature type="transmembrane region" description="Helical" evidence="5">
    <location>
        <begin position="172"/>
        <end position="194"/>
    </location>
</feature>
<proteinExistence type="predicted"/>
<organism evidence="7 8">
    <name type="scientific">Planosporangium thailandense</name>
    <dbReference type="NCBI Taxonomy" id="765197"/>
    <lineage>
        <taxon>Bacteria</taxon>
        <taxon>Bacillati</taxon>
        <taxon>Actinomycetota</taxon>
        <taxon>Actinomycetes</taxon>
        <taxon>Micromonosporales</taxon>
        <taxon>Micromonosporaceae</taxon>
        <taxon>Planosporangium</taxon>
    </lineage>
</organism>
<dbReference type="PANTHER" id="PTHR23534:SF1">
    <property type="entry name" value="MAJOR FACILITATOR SUPERFAMILY PROTEIN"/>
    <property type="match status" value="1"/>
</dbReference>
<feature type="transmembrane region" description="Helical" evidence="5">
    <location>
        <begin position="384"/>
        <end position="402"/>
    </location>
</feature>
<dbReference type="InterPro" id="IPR020846">
    <property type="entry name" value="MFS_dom"/>
</dbReference>
<feature type="transmembrane region" description="Helical" evidence="5">
    <location>
        <begin position="16"/>
        <end position="40"/>
    </location>
</feature>
<keyword evidence="3 5" id="KW-1133">Transmembrane helix</keyword>
<comment type="subcellular location">
    <subcellularLocation>
        <location evidence="1">Cell membrane</location>
        <topology evidence="1">Multi-pass membrane protein</topology>
    </subcellularLocation>
</comment>
<dbReference type="PROSITE" id="PS50850">
    <property type="entry name" value="MFS"/>
    <property type="match status" value="1"/>
</dbReference>
<feature type="transmembrane region" description="Helical" evidence="5">
    <location>
        <begin position="141"/>
        <end position="160"/>
    </location>
</feature>
<dbReference type="PANTHER" id="PTHR23534">
    <property type="entry name" value="MFS PERMEASE"/>
    <property type="match status" value="1"/>
</dbReference>
<feature type="transmembrane region" description="Helical" evidence="5">
    <location>
        <begin position="322"/>
        <end position="344"/>
    </location>
</feature>
<keyword evidence="8" id="KW-1185">Reference proteome</keyword>
<gene>
    <name evidence="7" type="ORF">HC031_00960</name>
</gene>
<feature type="transmembrane region" description="Helical" evidence="5">
    <location>
        <begin position="263"/>
        <end position="285"/>
    </location>
</feature>
<dbReference type="EMBL" id="JAATVY010000001">
    <property type="protein sequence ID" value="NJC68295.1"/>
    <property type="molecule type" value="Genomic_DNA"/>
</dbReference>
<evidence type="ECO:0000313" key="7">
    <source>
        <dbReference type="EMBL" id="NJC68295.1"/>
    </source>
</evidence>
<feature type="domain" description="Major facilitator superfamily (MFS) profile" evidence="6">
    <location>
        <begin position="13"/>
        <end position="406"/>
    </location>
</feature>
<sequence length="415" mass="41469">MNVVDIPAVQRRTLSLLFATQIIGGIGVAIGIAVGALLAASMGGTGISGLASSSSVVGAALLAIPATRLIRHRGRRPGLVFAYTCGVLGAMVVVTAVKIGSVALLFAGMALFGGGNTANLQARYAAVDLAAPARRGRQLSLIVWATTIGAVAGPNVAPLADRYARRSGLPEYTGPFVFSALAFGVVALAIMVVLRPDPLLVARGTAGEASSVASAGLRDAVRAVRSEPAARLGISAVAVGHVVMVAVMSMTPVHIGGYVHGDVLRVVGLVLSLHIGGMYALSPVVGWLTDRLGRRPVILGGVATLLLACAVAGTAGHHTARLATGLALLGLGWSATMVAGSTLLSESVGTVVRPAVQGLSDLAMGLAGAVAGALSGLVVSWSSYPTLTLLAAIATVPLIALASRTVPALAMSEGS</sequence>
<protein>
    <submittedName>
        <fullName evidence="7">MFS transporter</fullName>
    </submittedName>
</protein>
<evidence type="ECO:0000256" key="2">
    <source>
        <dbReference type="ARBA" id="ARBA00022692"/>
    </source>
</evidence>
<evidence type="ECO:0000259" key="6">
    <source>
        <dbReference type="PROSITE" id="PS50850"/>
    </source>
</evidence>
<keyword evidence="4 5" id="KW-0472">Membrane</keyword>
<accession>A0ABX0XQN7</accession>
<keyword evidence="2 5" id="KW-0812">Transmembrane</keyword>
<dbReference type="SUPFAM" id="SSF103473">
    <property type="entry name" value="MFS general substrate transporter"/>
    <property type="match status" value="1"/>
</dbReference>
<name>A0ABX0XQN7_9ACTN</name>
<dbReference type="Gene3D" id="1.20.1250.20">
    <property type="entry name" value="MFS general substrate transporter like domains"/>
    <property type="match status" value="2"/>
</dbReference>
<feature type="transmembrane region" description="Helical" evidence="5">
    <location>
        <begin position="356"/>
        <end position="378"/>
    </location>
</feature>
<reference evidence="7 8" key="1">
    <citation type="submission" date="2020-03" db="EMBL/GenBank/DDBJ databases">
        <title>WGS of the type strain of Planosporangium spp.</title>
        <authorList>
            <person name="Thawai C."/>
        </authorList>
    </citation>
    <scope>NUCLEOTIDE SEQUENCE [LARGE SCALE GENOMIC DNA]</scope>
    <source>
        <strain evidence="7 8">TBRC 5610</strain>
    </source>
</reference>
<dbReference type="RefSeq" id="WP_167923192.1">
    <property type="nucleotide sequence ID" value="NZ_JAATVY010000001.1"/>
</dbReference>
<dbReference type="Pfam" id="PF07690">
    <property type="entry name" value="MFS_1"/>
    <property type="match status" value="2"/>
</dbReference>
<dbReference type="InterPro" id="IPR036259">
    <property type="entry name" value="MFS_trans_sf"/>
</dbReference>
<feature type="transmembrane region" description="Helical" evidence="5">
    <location>
        <begin position="232"/>
        <end position="251"/>
    </location>
</feature>
<feature type="transmembrane region" description="Helical" evidence="5">
    <location>
        <begin position="297"/>
        <end position="316"/>
    </location>
</feature>
<evidence type="ECO:0000256" key="5">
    <source>
        <dbReference type="SAM" id="Phobius"/>
    </source>
</evidence>
<evidence type="ECO:0000256" key="3">
    <source>
        <dbReference type="ARBA" id="ARBA00022989"/>
    </source>
</evidence>
<feature type="transmembrane region" description="Helical" evidence="5">
    <location>
        <begin position="46"/>
        <end position="66"/>
    </location>
</feature>
<dbReference type="InterPro" id="IPR011701">
    <property type="entry name" value="MFS"/>
</dbReference>
<dbReference type="Proteomes" id="UP000722989">
    <property type="component" value="Unassembled WGS sequence"/>
</dbReference>
<evidence type="ECO:0000256" key="4">
    <source>
        <dbReference type="ARBA" id="ARBA00023136"/>
    </source>
</evidence>